<name>A0A939TAS3_9ACTN</name>
<reference evidence="2" key="1">
    <citation type="submission" date="2021-03" db="EMBL/GenBank/DDBJ databases">
        <authorList>
            <person name="Kanchanasin P."/>
            <person name="Saeng-In P."/>
            <person name="Phongsopitanun W."/>
            <person name="Yuki M."/>
            <person name="Kudo T."/>
            <person name="Ohkuma M."/>
            <person name="Tanasupawat S."/>
        </authorList>
    </citation>
    <scope>NUCLEOTIDE SEQUENCE</scope>
    <source>
        <strain evidence="2">GKU 128</strain>
    </source>
</reference>
<gene>
    <name evidence="2" type="ORF">J4573_19925</name>
</gene>
<dbReference type="InterPro" id="IPR011009">
    <property type="entry name" value="Kinase-like_dom_sf"/>
</dbReference>
<proteinExistence type="predicted"/>
<evidence type="ECO:0000313" key="3">
    <source>
        <dbReference type="Proteomes" id="UP000669179"/>
    </source>
</evidence>
<accession>A0A939TAS3</accession>
<comment type="caution">
    <text evidence="2">The sequence shown here is derived from an EMBL/GenBank/DDBJ whole genome shotgun (WGS) entry which is preliminary data.</text>
</comment>
<organism evidence="2 3">
    <name type="scientific">Actinomadura barringtoniae</name>
    <dbReference type="NCBI Taxonomy" id="1427535"/>
    <lineage>
        <taxon>Bacteria</taxon>
        <taxon>Bacillati</taxon>
        <taxon>Actinomycetota</taxon>
        <taxon>Actinomycetes</taxon>
        <taxon>Streptosporangiales</taxon>
        <taxon>Thermomonosporaceae</taxon>
        <taxon>Actinomadura</taxon>
    </lineage>
</organism>
<dbReference type="Gene3D" id="3.30.200.20">
    <property type="entry name" value="Phosphorylase Kinase, domain 1"/>
    <property type="match status" value="1"/>
</dbReference>
<sequence>MPLGRGCWRVDTGDGSYFLREYEGYDRRRMLFRHSVTTALDAAGLPVLAPMPARGGRTLVVAGGRGYVLQPWVSGRQRGGLELTFGQCELLGELLGRLHAELDRLTAQVQQSILIPTPRARDAVKLIDRMLDALPGEGNDFDALTERRLRERRDLLTEFADHQPPELEVSTVGHLHGSFHAGNLRYGGAGNVTAVLDWEGLTTGPIAGEVVRAAALLFACDDDRGLDIDRVQAFIRGHRTAYPLDAGQIQGAVHREWWERLCDVSPLRSRYMDHDDDREEHEPGLLPGVVVWWSTHLDGTLDAFAAPYTEIPAESPAYG</sequence>
<dbReference type="Pfam" id="PF01636">
    <property type="entry name" value="APH"/>
    <property type="match status" value="1"/>
</dbReference>
<evidence type="ECO:0000313" key="2">
    <source>
        <dbReference type="EMBL" id="MBO2449380.1"/>
    </source>
</evidence>
<keyword evidence="3" id="KW-1185">Reference proteome</keyword>
<dbReference type="InterPro" id="IPR002575">
    <property type="entry name" value="Aminoglycoside_PTrfase"/>
</dbReference>
<feature type="domain" description="Aminoglycoside phosphotransferase" evidence="1">
    <location>
        <begin position="8"/>
        <end position="241"/>
    </location>
</feature>
<dbReference type="Gene3D" id="3.90.1200.10">
    <property type="match status" value="1"/>
</dbReference>
<dbReference type="AlphaFoldDB" id="A0A939TAS3"/>
<dbReference type="Proteomes" id="UP000669179">
    <property type="component" value="Unassembled WGS sequence"/>
</dbReference>
<dbReference type="SUPFAM" id="SSF56112">
    <property type="entry name" value="Protein kinase-like (PK-like)"/>
    <property type="match status" value="1"/>
</dbReference>
<dbReference type="EMBL" id="JAGEOJ010000008">
    <property type="protein sequence ID" value="MBO2449380.1"/>
    <property type="molecule type" value="Genomic_DNA"/>
</dbReference>
<evidence type="ECO:0000259" key="1">
    <source>
        <dbReference type="Pfam" id="PF01636"/>
    </source>
</evidence>
<protein>
    <submittedName>
        <fullName evidence="2">Phosphotransferase</fullName>
    </submittedName>
</protein>